<dbReference type="Proteomes" id="UP000785613">
    <property type="component" value="Unassembled WGS sequence"/>
</dbReference>
<reference evidence="2 3" key="1">
    <citation type="submission" date="2019-09" db="EMBL/GenBank/DDBJ databases">
        <title>Taxonomy of Antarctic Massilia spp.: description of Massilia rubra sp. nov., Massilia aquatica sp. nov., Massilia mucilaginosa sp. nov., Massilia frigida sp. nov. isolated from streams, lakes and regoliths.</title>
        <authorList>
            <person name="Holochova P."/>
            <person name="Sedlacek I."/>
            <person name="Kralova S."/>
            <person name="Maslanova I."/>
            <person name="Busse H.-J."/>
            <person name="Stankova E."/>
            <person name="Vrbovska V."/>
            <person name="Kovarovic V."/>
            <person name="Bartak M."/>
            <person name="Svec P."/>
            <person name="Pantucek R."/>
        </authorList>
    </citation>
    <scope>NUCLEOTIDE SEQUENCE [LARGE SCALE GENOMIC DNA]</scope>
    <source>
        <strain evidence="2 3">CCM 8692</strain>
    </source>
</reference>
<gene>
    <name evidence="2" type="ORF">F0185_28605</name>
</gene>
<feature type="chain" id="PRO_5045460638" description="DUF2169 domain-containing protein" evidence="1">
    <location>
        <begin position="28"/>
        <end position="470"/>
    </location>
</feature>
<proteinExistence type="predicted"/>
<evidence type="ECO:0008006" key="4">
    <source>
        <dbReference type="Google" id="ProtNLM"/>
    </source>
</evidence>
<dbReference type="RefSeq" id="WP_167230863.1">
    <property type="nucleotide sequence ID" value="NZ_VUYU01000030.1"/>
</dbReference>
<protein>
    <recommendedName>
        <fullName evidence="4">DUF2169 domain-containing protein</fullName>
    </recommendedName>
</protein>
<organism evidence="2 3">
    <name type="scientific">Massilia rubra</name>
    <dbReference type="NCBI Taxonomy" id="2607910"/>
    <lineage>
        <taxon>Bacteria</taxon>
        <taxon>Pseudomonadati</taxon>
        <taxon>Pseudomonadota</taxon>
        <taxon>Betaproteobacteria</taxon>
        <taxon>Burkholderiales</taxon>
        <taxon>Oxalobacteraceae</taxon>
        <taxon>Telluria group</taxon>
        <taxon>Massilia</taxon>
    </lineage>
</organism>
<accession>A0ABX0LRP3</accession>
<sequence>MTDRLHRIKTTLAAALVLALHAPSGFARERLECVLPQGGRIVMEAHCKAPPGVRGQKCADRYDTRYLPAGGGAALDLGKTDLKNADHAATPASMCARFYASGDAVHVPPTYDGQYRSIVKGQIVALTAQRRGDEAVQTEANRNAAPEVLTYTGYQRVAALGTTWMLEEAFTRRYRGYYAGAGMESAPLSHVVRMQSTDEGVSWSEPVISKTSRLFTIGKSALDQPDAARPAFAPDEDRRRDRRARLAQGTPMLIRCRLPDQSEFVLTGKQSSDDEVKREWGGARSMFMPLVSIAYVAAPGTAAIEVEPELSLLSFMANVPRPKRDEHCGSAGIANGVPYIGISMLDQQRKHFSRLTYPDKIWYPGTLPRQAAQALARSKQVWGKGVEPLVAATRRGKVLALEYPVVPDGCGGGDPHHVRPPVCTVSAVLRSESDDDGMTWSDLAFSTTSWIFAPGQPVDQQPGRATLAGE</sequence>
<comment type="caution">
    <text evidence="2">The sequence shown here is derived from an EMBL/GenBank/DDBJ whole genome shotgun (WGS) entry which is preliminary data.</text>
</comment>
<keyword evidence="1" id="KW-0732">Signal</keyword>
<evidence type="ECO:0000313" key="3">
    <source>
        <dbReference type="Proteomes" id="UP000785613"/>
    </source>
</evidence>
<feature type="signal peptide" evidence="1">
    <location>
        <begin position="1"/>
        <end position="27"/>
    </location>
</feature>
<keyword evidence="3" id="KW-1185">Reference proteome</keyword>
<evidence type="ECO:0000256" key="1">
    <source>
        <dbReference type="SAM" id="SignalP"/>
    </source>
</evidence>
<dbReference type="EMBL" id="VUYU01000030">
    <property type="protein sequence ID" value="NHZ37528.1"/>
    <property type="molecule type" value="Genomic_DNA"/>
</dbReference>
<evidence type="ECO:0000313" key="2">
    <source>
        <dbReference type="EMBL" id="NHZ37528.1"/>
    </source>
</evidence>
<name>A0ABX0LRP3_9BURK</name>